<comment type="caution">
    <text evidence="1">The sequence shown here is derived from an EMBL/GenBank/DDBJ whole genome shotgun (WGS) entry which is preliminary data.</text>
</comment>
<reference evidence="1 2" key="1">
    <citation type="submission" date="2017-06" db="EMBL/GenBank/DDBJ databases">
        <title>Comparative genomic analysis of Ambrosia Fusariam Clade fungi.</title>
        <authorList>
            <person name="Stajich J.E."/>
            <person name="Carrillo J."/>
            <person name="Kijimoto T."/>
            <person name="Eskalen A."/>
            <person name="O'Donnell K."/>
            <person name="Kasson M."/>
        </authorList>
    </citation>
    <scope>NUCLEOTIDE SEQUENCE [LARGE SCALE GENOMIC DNA]</scope>
    <source>
        <strain evidence="1 2">NRRL62579</strain>
    </source>
</reference>
<dbReference type="GO" id="GO:0036424">
    <property type="term" value="F:L-phosphoserine phosphatase activity"/>
    <property type="evidence" value="ECO:0007669"/>
    <property type="project" value="TreeGrafter"/>
</dbReference>
<dbReference type="AlphaFoldDB" id="A0A428TL95"/>
<dbReference type="InterPro" id="IPR023214">
    <property type="entry name" value="HAD_sf"/>
</dbReference>
<dbReference type="EMBL" id="NKCK01000072">
    <property type="protein sequence ID" value="RSM02830.1"/>
    <property type="molecule type" value="Genomic_DNA"/>
</dbReference>
<evidence type="ECO:0000313" key="1">
    <source>
        <dbReference type="EMBL" id="RSM02830.1"/>
    </source>
</evidence>
<protein>
    <submittedName>
        <fullName evidence="1">Uncharacterized protein</fullName>
    </submittedName>
</protein>
<dbReference type="STRING" id="1325735.A0A428TL95"/>
<proteinExistence type="predicted"/>
<name>A0A428TL95_9HYPO</name>
<dbReference type="InterPro" id="IPR036412">
    <property type="entry name" value="HAD-like_sf"/>
</dbReference>
<dbReference type="PANTHER" id="PTHR43344">
    <property type="entry name" value="PHOSPHOSERINE PHOSPHATASE"/>
    <property type="match status" value="1"/>
</dbReference>
<dbReference type="GO" id="GO:0000287">
    <property type="term" value="F:magnesium ion binding"/>
    <property type="evidence" value="ECO:0007669"/>
    <property type="project" value="TreeGrafter"/>
</dbReference>
<dbReference type="Proteomes" id="UP000287144">
    <property type="component" value="Unassembled WGS sequence"/>
</dbReference>
<dbReference type="GO" id="GO:0006564">
    <property type="term" value="P:L-serine biosynthetic process"/>
    <property type="evidence" value="ECO:0007669"/>
    <property type="project" value="TreeGrafter"/>
</dbReference>
<dbReference type="Gene3D" id="3.40.50.300">
    <property type="entry name" value="P-loop containing nucleotide triphosphate hydrolases"/>
    <property type="match status" value="1"/>
</dbReference>
<dbReference type="Pfam" id="PF12710">
    <property type="entry name" value="HAD"/>
    <property type="match status" value="1"/>
</dbReference>
<organism evidence="1 2">
    <name type="scientific">Fusarium oligoseptatum</name>
    <dbReference type="NCBI Taxonomy" id="2604345"/>
    <lineage>
        <taxon>Eukaryota</taxon>
        <taxon>Fungi</taxon>
        <taxon>Dikarya</taxon>
        <taxon>Ascomycota</taxon>
        <taxon>Pezizomycotina</taxon>
        <taxon>Sordariomycetes</taxon>
        <taxon>Hypocreomycetidae</taxon>
        <taxon>Hypocreales</taxon>
        <taxon>Nectriaceae</taxon>
        <taxon>Fusarium</taxon>
        <taxon>Fusarium solani species complex</taxon>
    </lineage>
</organism>
<dbReference type="SUPFAM" id="SSF52540">
    <property type="entry name" value="P-loop containing nucleoside triphosphate hydrolases"/>
    <property type="match status" value="1"/>
</dbReference>
<dbReference type="GO" id="GO:0005737">
    <property type="term" value="C:cytoplasm"/>
    <property type="evidence" value="ECO:0007669"/>
    <property type="project" value="TreeGrafter"/>
</dbReference>
<dbReference type="SUPFAM" id="SSF56784">
    <property type="entry name" value="HAD-like"/>
    <property type="match status" value="1"/>
</dbReference>
<evidence type="ECO:0000313" key="2">
    <source>
        <dbReference type="Proteomes" id="UP000287144"/>
    </source>
</evidence>
<dbReference type="Gene3D" id="3.40.50.1000">
    <property type="entry name" value="HAD superfamily/HAD-like"/>
    <property type="match status" value="1"/>
</dbReference>
<dbReference type="PANTHER" id="PTHR43344:SF20">
    <property type="entry name" value="URACIL PHOSPHORIBOSYLTRANSFERASE"/>
    <property type="match status" value="1"/>
</dbReference>
<dbReference type="InterPro" id="IPR050582">
    <property type="entry name" value="HAD-like_SerB"/>
</dbReference>
<dbReference type="InterPro" id="IPR027417">
    <property type="entry name" value="P-loop_NTPase"/>
</dbReference>
<keyword evidence="2" id="KW-1185">Reference proteome</keyword>
<gene>
    <name evidence="1" type="ORF">CEP52_007732</name>
</gene>
<accession>A0A428TL95</accession>
<dbReference type="Pfam" id="PF13207">
    <property type="entry name" value="AAA_17"/>
    <property type="match status" value="1"/>
</dbReference>
<sequence length="553" mass="61574">MGSVSDQALVDISVVCLSVGVPASDKPIVIGLYGISGSGKSFVMNHLKKTLPPQYYNFYEGSEMIASLVPGGLEAFQALDEQQKTSWRARAIKKIKKKALRSDKISIVTGHFMFWSEVETAGQTVYTPSDLYVFTHIIYLMTPAEHIFQYRLDDKLRDRPLASVEHLHKWQEAEVDGLRHLCPQHGIFHVLTDPVSMCNKTRAAVKRFLHTSIMYDEENKLTLFNYFLDEVDNRQLEAALVLDADRTLAPMDAGVLFWQNIDRIPSRSTSTCPLKELFGGPLGYTDKAFHQANLLYEEAADDDDEFDALCETPASSVVMYPEIVSLLRAAAEHKHVFSVVVTCGIRRVWEKVLEKEGLSSTVKVLGGGRISDGFVVLPATKADIVAQLRDVWKLYTWVFGDSPLDILMLRVADEAIVVVGEEQIRSSSMDAVLAKALEGGQFNARQALLPGHVSHRLDQTKLPLVRLDDSDFFESVLRKRFEVLDATEKCAAKLLMSPMRDASVAGPALRAAHHALMRSFGISLVALRLSENKFTGTKSTDTGNRLFSTTHLP</sequence>